<accession>A0ABR0CSR2</accession>
<comment type="caution">
    <text evidence="1">The sequence shown here is derived from an EMBL/GenBank/DDBJ whole genome shotgun (WGS) entry which is preliminary data.</text>
</comment>
<reference evidence="1" key="2">
    <citation type="submission" date="2023-12" db="EMBL/GenBank/DDBJ databases">
        <authorList>
            <person name="Ostevik K."/>
            <person name="Alabady M."/>
            <person name="Zhang M."/>
            <person name="Rausher M."/>
        </authorList>
    </citation>
    <scope>NUCLEOTIDE SEQUENCE</scope>
    <source>
        <strain evidence="1">DNT005</strain>
        <tissue evidence="1">Whole leaf</tissue>
    </source>
</reference>
<dbReference type="PANTHER" id="PTHR36725">
    <property type="entry name" value="SENESCENCE-ASSOCIATED PROTEIN AAF, CHLOROLPLASTIC"/>
    <property type="match status" value="1"/>
</dbReference>
<dbReference type="Proteomes" id="UP001291926">
    <property type="component" value="Unassembled WGS sequence"/>
</dbReference>
<evidence type="ECO:0000313" key="2">
    <source>
        <dbReference type="EMBL" id="KAK4480100.1"/>
    </source>
</evidence>
<reference evidence="1 3" key="1">
    <citation type="journal article" date="2023" name="bioRxiv">
        <title>Genome report: Whole genome sequence and annotation of Penstemon davidsonii.</title>
        <authorList>
            <person name="Ostevik K.L."/>
            <person name="Alabady M."/>
            <person name="Zhang M."/>
            <person name="Rausher M.D."/>
        </authorList>
    </citation>
    <scope>NUCLEOTIDE SEQUENCE [LARGE SCALE GENOMIC DNA]</scope>
    <source>
        <strain evidence="1">DNT005</strain>
        <tissue evidence="1">Whole leaf</tissue>
    </source>
</reference>
<dbReference type="InterPro" id="IPR044973">
    <property type="entry name" value="AAF-like"/>
</dbReference>
<dbReference type="PANTHER" id="PTHR36725:SF1">
    <property type="entry name" value="SENESCENCE-ASSOCIATED PROTEIN AAF, CHLOROLPLASTIC"/>
    <property type="match status" value="1"/>
</dbReference>
<organism evidence="1 3">
    <name type="scientific">Penstemon davidsonii</name>
    <dbReference type="NCBI Taxonomy" id="160366"/>
    <lineage>
        <taxon>Eukaryota</taxon>
        <taxon>Viridiplantae</taxon>
        <taxon>Streptophyta</taxon>
        <taxon>Embryophyta</taxon>
        <taxon>Tracheophyta</taxon>
        <taxon>Spermatophyta</taxon>
        <taxon>Magnoliopsida</taxon>
        <taxon>eudicotyledons</taxon>
        <taxon>Gunneridae</taxon>
        <taxon>Pentapetalae</taxon>
        <taxon>asterids</taxon>
        <taxon>lamiids</taxon>
        <taxon>Lamiales</taxon>
        <taxon>Plantaginaceae</taxon>
        <taxon>Cheloneae</taxon>
        <taxon>Penstemon</taxon>
    </lineage>
</organism>
<protein>
    <submittedName>
        <fullName evidence="1">Uncharacterized protein</fullName>
    </submittedName>
</protein>
<evidence type="ECO:0000313" key="3">
    <source>
        <dbReference type="Proteomes" id="UP001291926"/>
    </source>
</evidence>
<dbReference type="EMBL" id="JAYDYQ010002686">
    <property type="protein sequence ID" value="KAK4480097.1"/>
    <property type="molecule type" value="Genomic_DNA"/>
</dbReference>
<keyword evidence="3" id="KW-1185">Reference proteome</keyword>
<gene>
    <name evidence="1" type="ORF">RD792_013154</name>
    <name evidence="2" type="ORF">RD792_013157</name>
</gene>
<name>A0ABR0CSR2_9LAMI</name>
<proteinExistence type="predicted"/>
<sequence>MAKPNGVIYSSAKTPQIFSMNQGVNHYKHNNQNLSTLKLKFHNKGIWPLGGKQSEFIGSHRSSLVCQSRGTHNTETKECVRHYGDRSNNSRPQMLFYLFWRSILSYRRIIYCFCISPQSGDDHSIETAKKISSAQGLAEACNFFYNDAKFMNERARNDIVLLSR</sequence>
<dbReference type="EMBL" id="JAYDYQ010002686">
    <property type="protein sequence ID" value="KAK4480100.1"/>
    <property type="molecule type" value="Genomic_DNA"/>
</dbReference>
<evidence type="ECO:0000313" key="1">
    <source>
        <dbReference type="EMBL" id="KAK4480097.1"/>
    </source>
</evidence>